<feature type="region of interest" description="Disordered" evidence="4">
    <location>
        <begin position="1"/>
        <end position="21"/>
    </location>
</feature>
<feature type="transmembrane region" description="Helical" evidence="5">
    <location>
        <begin position="42"/>
        <end position="62"/>
    </location>
</feature>
<dbReference type="AlphaFoldDB" id="A0A5C3EYV6"/>
<gene>
    <name evidence="7" type="ORF">PSFLO_02938</name>
</gene>
<accession>A0A5C3EYV6</accession>
<dbReference type="Pfam" id="PF01553">
    <property type="entry name" value="Acyltransferase"/>
    <property type="match status" value="1"/>
</dbReference>
<organism evidence="7 8">
    <name type="scientific">Pseudozyma flocculosa</name>
    <dbReference type="NCBI Taxonomy" id="84751"/>
    <lineage>
        <taxon>Eukaryota</taxon>
        <taxon>Fungi</taxon>
        <taxon>Dikarya</taxon>
        <taxon>Basidiomycota</taxon>
        <taxon>Ustilaginomycotina</taxon>
        <taxon>Ustilaginomycetes</taxon>
        <taxon>Ustilaginales</taxon>
        <taxon>Ustilaginaceae</taxon>
        <taxon>Pseudozyma</taxon>
    </lineage>
</organism>
<dbReference type="SUPFAM" id="SSF69593">
    <property type="entry name" value="Glycerol-3-phosphate (1)-acyltransferase"/>
    <property type="match status" value="1"/>
</dbReference>
<evidence type="ECO:0000256" key="3">
    <source>
        <dbReference type="ARBA" id="ARBA00023315"/>
    </source>
</evidence>
<evidence type="ECO:0000256" key="5">
    <source>
        <dbReference type="SAM" id="Phobius"/>
    </source>
</evidence>
<keyword evidence="5" id="KW-0472">Membrane</keyword>
<dbReference type="GO" id="GO:0016746">
    <property type="term" value="F:acyltransferase activity"/>
    <property type="evidence" value="ECO:0007669"/>
    <property type="project" value="UniProtKB-KW"/>
</dbReference>
<proteinExistence type="inferred from homology"/>
<dbReference type="GO" id="GO:0036149">
    <property type="term" value="P:phosphatidylinositol acyl-chain remodeling"/>
    <property type="evidence" value="ECO:0007669"/>
    <property type="project" value="TreeGrafter"/>
</dbReference>
<keyword evidence="3" id="KW-0012">Acyltransferase</keyword>
<reference evidence="7 8" key="1">
    <citation type="submission" date="2018-03" db="EMBL/GenBank/DDBJ databases">
        <authorList>
            <person name="Guldener U."/>
        </authorList>
    </citation>
    <scope>NUCLEOTIDE SEQUENCE [LARGE SCALE GENOMIC DNA]</scope>
    <source>
        <strain evidence="7 8">DAOM196992</strain>
    </source>
</reference>
<evidence type="ECO:0000256" key="1">
    <source>
        <dbReference type="ARBA" id="ARBA00008655"/>
    </source>
</evidence>
<sequence length="459" mass="51541">MATAQRPDGGGPSPANPPLKTPEAYTIPISSRAPQSTLVQTILFAVVFNFCILSANLVQILAFPLSLHPNTQPYFVAIIRYTKLAFGRALLVISQFFGPTRLVLSFGDGKGGYLDPEQFVQRDKQSGKVQHVDLPRKSVWMSNHQVYTDWLYLWCLAYYSDLADSILIILKKSLKWVPFVGWGMQFFRFIFLARNWAADQGPLAQQLEEVAAHRIDETEATKKLLLLIFPEGTLVSPNTRPLSKKYADKMGYEDLENLLLPRSTGLFFCLRTLGREVDDLWLVDFTTGYPGIPPAGYGQSYYTLRSVFMQGVPPPAVHLHFTMTRLTAPKGTTSFNPASVSSISTSDLDVPALGDLSSKDSSEAEKKAFDEWLRNRWMQKDELMRSFYRHGDFVQGAFDKVAKERGLETKRDDSGRFVVVPAELRSLSEVGDACCWGLGIVGAWYAAKTLAWAWSFFKQ</sequence>
<keyword evidence="5" id="KW-0812">Transmembrane</keyword>
<evidence type="ECO:0000259" key="6">
    <source>
        <dbReference type="SMART" id="SM00563"/>
    </source>
</evidence>
<keyword evidence="2" id="KW-0808">Transferase</keyword>
<dbReference type="EMBL" id="OOIP01000007">
    <property type="protein sequence ID" value="SPO37464.1"/>
    <property type="molecule type" value="Genomic_DNA"/>
</dbReference>
<dbReference type="PANTHER" id="PTHR10983:SF16">
    <property type="entry name" value="LYSOCARDIOLIPIN ACYLTRANSFERASE 1"/>
    <property type="match status" value="1"/>
</dbReference>
<dbReference type="SMART" id="SM00563">
    <property type="entry name" value="PlsC"/>
    <property type="match status" value="1"/>
</dbReference>
<dbReference type="InterPro" id="IPR002123">
    <property type="entry name" value="Plipid/glycerol_acylTrfase"/>
</dbReference>
<dbReference type="PANTHER" id="PTHR10983">
    <property type="entry name" value="1-ACYLGLYCEROL-3-PHOSPHATE ACYLTRANSFERASE-RELATED"/>
    <property type="match status" value="1"/>
</dbReference>
<name>A0A5C3EYV6_9BASI</name>
<evidence type="ECO:0000313" key="7">
    <source>
        <dbReference type="EMBL" id="SPO37464.1"/>
    </source>
</evidence>
<dbReference type="InterPro" id="IPR032098">
    <property type="entry name" value="Acyltransf_C"/>
</dbReference>
<evidence type="ECO:0000313" key="8">
    <source>
        <dbReference type="Proteomes" id="UP000323386"/>
    </source>
</evidence>
<protein>
    <submittedName>
        <fullName evidence="7">Related to CST26 - protein required for incorporation of stearic acid into phosphatidylinositol</fullName>
    </submittedName>
</protein>
<evidence type="ECO:0000256" key="2">
    <source>
        <dbReference type="ARBA" id="ARBA00022679"/>
    </source>
</evidence>
<dbReference type="OrthoDB" id="189226at2759"/>
<dbReference type="GO" id="GO:0005783">
    <property type="term" value="C:endoplasmic reticulum"/>
    <property type="evidence" value="ECO:0007669"/>
    <property type="project" value="TreeGrafter"/>
</dbReference>
<keyword evidence="5" id="KW-1133">Transmembrane helix</keyword>
<feature type="domain" description="Phospholipid/glycerol acyltransferase" evidence="6">
    <location>
        <begin position="138"/>
        <end position="267"/>
    </location>
</feature>
<comment type="similarity">
    <text evidence="1">Belongs to the 1-acyl-sn-glycerol-3-phosphate acyltransferase family.</text>
</comment>
<evidence type="ECO:0000256" key="4">
    <source>
        <dbReference type="SAM" id="MobiDB-lite"/>
    </source>
</evidence>
<dbReference type="Pfam" id="PF16076">
    <property type="entry name" value="Acyltransf_C"/>
    <property type="match status" value="1"/>
</dbReference>
<dbReference type="Proteomes" id="UP000323386">
    <property type="component" value="Unassembled WGS sequence"/>
</dbReference>
<dbReference type="CDD" id="cd07990">
    <property type="entry name" value="LPLAT_LCLAT1-like"/>
    <property type="match status" value="1"/>
</dbReference>
<keyword evidence="8" id="KW-1185">Reference proteome</keyword>